<dbReference type="SUPFAM" id="SSF52499">
    <property type="entry name" value="Isochorismatase-like hydrolases"/>
    <property type="match status" value="1"/>
</dbReference>
<dbReference type="Pfam" id="PF00857">
    <property type="entry name" value="Isochorismatase"/>
    <property type="match status" value="1"/>
</dbReference>
<dbReference type="EMBL" id="CP040818">
    <property type="protein sequence ID" value="QDL93363.1"/>
    <property type="molecule type" value="Genomic_DNA"/>
</dbReference>
<evidence type="ECO:0000313" key="4">
    <source>
        <dbReference type="Proteomes" id="UP000305888"/>
    </source>
</evidence>
<proteinExistence type="predicted"/>
<dbReference type="PANTHER" id="PTHR43540">
    <property type="entry name" value="PEROXYUREIDOACRYLATE/UREIDOACRYLATE AMIDOHYDROLASE-RELATED"/>
    <property type="match status" value="1"/>
</dbReference>
<dbReference type="PANTHER" id="PTHR43540:SF6">
    <property type="entry name" value="ISOCHORISMATASE-LIKE DOMAIN-CONTAINING PROTEIN"/>
    <property type="match status" value="1"/>
</dbReference>
<dbReference type="InterPro" id="IPR036380">
    <property type="entry name" value="Isochorismatase-like_sf"/>
</dbReference>
<dbReference type="KEGG" id="ppru:FDP22_17180"/>
<dbReference type="OrthoDB" id="8477867at2"/>
<dbReference type="CDD" id="cd00431">
    <property type="entry name" value="cysteine_hydrolases"/>
    <property type="match status" value="1"/>
</dbReference>
<dbReference type="InterPro" id="IPR050272">
    <property type="entry name" value="Isochorismatase-like_hydrls"/>
</dbReference>
<dbReference type="Proteomes" id="UP000305888">
    <property type="component" value="Chromosome"/>
</dbReference>
<evidence type="ECO:0000256" key="1">
    <source>
        <dbReference type="ARBA" id="ARBA00022801"/>
    </source>
</evidence>
<dbReference type="RefSeq" id="WP_138575998.1">
    <property type="nucleotide sequence ID" value="NZ_CP040818.1"/>
</dbReference>
<gene>
    <name evidence="3" type="ORF">FDP22_17180</name>
</gene>
<evidence type="ECO:0000313" key="3">
    <source>
        <dbReference type="EMBL" id="QDL93363.1"/>
    </source>
</evidence>
<keyword evidence="1 3" id="KW-0378">Hydrolase</keyword>
<protein>
    <submittedName>
        <fullName evidence="3">Cysteine hydrolase</fullName>
    </submittedName>
</protein>
<keyword evidence="4" id="KW-1185">Reference proteome</keyword>
<accession>A0A5B8G3J2</accession>
<sequence>MSGLRFGPPGPNPLMICIDMQRLFLEPGPWHTPAGHDILPTCVALARARPEASLFTRFLPARSAETASGSWARYYRHWEAVTLERTGPETVDLVAPLLGLAAPERVFDKTTYDAFDAAPFARAIAAATPSALVFTGIETDVCVLASVLSAVDLGYRCLLVTDAVAGSDPQAHSACLAHVYPRFDQQVEMLTTAELMPHWAG</sequence>
<dbReference type="AlphaFoldDB" id="A0A5B8G3J2"/>
<evidence type="ECO:0000259" key="2">
    <source>
        <dbReference type="Pfam" id="PF00857"/>
    </source>
</evidence>
<dbReference type="InterPro" id="IPR000868">
    <property type="entry name" value="Isochorismatase-like_dom"/>
</dbReference>
<feature type="domain" description="Isochorismatase-like" evidence="2">
    <location>
        <begin position="14"/>
        <end position="184"/>
    </location>
</feature>
<name>A0A5B8G3J2_9RHOB</name>
<reference evidence="3 4" key="1">
    <citation type="submission" date="2019-06" db="EMBL/GenBank/DDBJ databases">
        <title>Genome sequence of Rhodobacteraceae bacterium D4M1.</title>
        <authorList>
            <person name="Cao J."/>
        </authorList>
    </citation>
    <scope>NUCLEOTIDE SEQUENCE [LARGE SCALE GENOMIC DNA]</scope>
    <source>
        <strain evidence="3 4">D4M1</strain>
    </source>
</reference>
<organism evidence="3 4">
    <name type="scientific">Paroceanicella profunda</name>
    <dbReference type="NCBI Taxonomy" id="2579971"/>
    <lineage>
        <taxon>Bacteria</taxon>
        <taxon>Pseudomonadati</taxon>
        <taxon>Pseudomonadota</taxon>
        <taxon>Alphaproteobacteria</taxon>
        <taxon>Rhodobacterales</taxon>
        <taxon>Paracoccaceae</taxon>
        <taxon>Paroceanicella</taxon>
    </lineage>
</organism>
<dbReference type="GO" id="GO:0016787">
    <property type="term" value="F:hydrolase activity"/>
    <property type="evidence" value="ECO:0007669"/>
    <property type="project" value="UniProtKB-KW"/>
</dbReference>
<dbReference type="Gene3D" id="3.40.50.850">
    <property type="entry name" value="Isochorismatase-like"/>
    <property type="match status" value="1"/>
</dbReference>